<keyword evidence="2" id="KW-1185">Reference proteome</keyword>
<dbReference type="EMBL" id="JBHTLK010000002">
    <property type="protein sequence ID" value="MFD1145644.1"/>
    <property type="molecule type" value="Genomic_DNA"/>
</dbReference>
<dbReference type="Proteomes" id="UP001597168">
    <property type="component" value="Unassembled WGS sequence"/>
</dbReference>
<sequence>MTTNIGRSSRLPKKARLAADRAQEQDRVWFAEHPGHGRYCRWALPREWDHDPFTGERLHFETAPEHWSATDRANARVLVHVTQVYEGARFRQPLFGLRPPITAYDVPEVLWPSLYAVTTAHSLEQGLDDFWRWLAYWGDRVGTEVEPWLLEAEAMGLPVRRVATTER</sequence>
<gene>
    <name evidence="1" type="ORF">ACFQ3T_00735</name>
</gene>
<reference evidence="2" key="1">
    <citation type="journal article" date="2019" name="Int. J. Syst. Evol. Microbiol.">
        <title>The Global Catalogue of Microorganisms (GCM) 10K type strain sequencing project: providing services to taxonomists for standard genome sequencing and annotation.</title>
        <authorList>
            <consortium name="The Broad Institute Genomics Platform"/>
            <consortium name="The Broad Institute Genome Sequencing Center for Infectious Disease"/>
            <person name="Wu L."/>
            <person name="Ma J."/>
        </authorList>
    </citation>
    <scope>NUCLEOTIDE SEQUENCE [LARGE SCALE GENOMIC DNA]</scope>
    <source>
        <strain evidence="2">CCUG 60214</strain>
    </source>
</reference>
<proteinExistence type="predicted"/>
<accession>A0ABW3QF97</accession>
<comment type="caution">
    <text evidence="1">The sequence shown here is derived from an EMBL/GenBank/DDBJ whole genome shotgun (WGS) entry which is preliminary data.</text>
</comment>
<dbReference type="RefSeq" id="WP_380718564.1">
    <property type="nucleotide sequence ID" value="NZ_JBHTLK010000002.1"/>
</dbReference>
<protein>
    <submittedName>
        <fullName evidence="1">Uncharacterized protein</fullName>
    </submittedName>
</protein>
<evidence type="ECO:0000313" key="1">
    <source>
        <dbReference type="EMBL" id="MFD1145644.1"/>
    </source>
</evidence>
<name>A0ABW3QF97_9PSEU</name>
<evidence type="ECO:0000313" key="2">
    <source>
        <dbReference type="Proteomes" id="UP001597168"/>
    </source>
</evidence>
<organism evidence="1 2">
    <name type="scientific">Saccharothrix hoggarensis</name>
    <dbReference type="NCBI Taxonomy" id="913853"/>
    <lineage>
        <taxon>Bacteria</taxon>
        <taxon>Bacillati</taxon>
        <taxon>Actinomycetota</taxon>
        <taxon>Actinomycetes</taxon>
        <taxon>Pseudonocardiales</taxon>
        <taxon>Pseudonocardiaceae</taxon>
        <taxon>Saccharothrix</taxon>
    </lineage>
</organism>